<proteinExistence type="predicted"/>
<dbReference type="InterPro" id="IPR011701">
    <property type="entry name" value="MFS"/>
</dbReference>
<dbReference type="Gene3D" id="1.20.1250.20">
    <property type="entry name" value="MFS general substrate transporter like domains"/>
    <property type="match status" value="1"/>
</dbReference>
<evidence type="ECO:0000256" key="1">
    <source>
        <dbReference type="SAM" id="MobiDB-lite"/>
    </source>
</evidence>
<dbReference type="OrthoDB" id="440553at2759"/>
<feature type="transmembrane region" description="Helical" evidence="2">
    <location>
        <begin position="89"/>
        <end position="107"/>
    </location>
</feature>
<gene>
    <name evidence="3" type="ORF">Esi_0024_0023</name>
</gene>
<organism evidence="3 4">
    <name type="scientific">Ectocarpus siliculosus</name>
    <name type="common">Brown alga</name>
    <name type="synonym">Conferva siliculosa</name>
    <dbReference type="NCBI Taxonomy" id="2880"/>
    <lineage>
        <taxon>Eukaryota</taxon>
        <taxon>Sar</taxon>
        <taxon>Stramenopiles</taxon>
        <taxon>Ochrophyta</taxon>
        <taxon>PX clade</taxon>
        <taxon>Phaeophyceae</taxon>
        <taxon>Ectocarpales</taxon>
        <taxon>Ectocarpaceae</taxon>
        <taxon>Ectocarpus</taxon>
    </lineage>
</organism>
<keyword evidence="2" id="KW-0812">Transmembrane</keyword>
<evidence type="ECO:0000313" key="3">
    <source>
        <dbReference type="EMBL" id="CBN76914.1"/>
    </source>
</evidence>
<dbReference type="Pfam" id="PF07690">
    <property type="entry name" value="MFS_1"/>
    <property type="match status" value="1"/>
</dbReference>
<protein>
    <recommendedName>
        <fullName evidence="5">Major facilitator superfamily (MFS) profile domain-containing protein</fullName>
    </recommendedName>
</protein>
<keyword evidence="2" id="KW-0472">Membrane</keyword>
<accession>D8LJ30</accession>
<name>D8LJ30_ECTSI</name>
<evidence type="ECO:0000256" key="2">
    <source>
        <dbReference type="SAM" id="Phobius"/>
    </source>
</evidence>
<keyword evidence="2" id="KW-1133">Transmembrane helix</keyword>
<dbReference type="InterPro" id="IPR036259">
    <property type="entry name" value="MFS_trans_sf"/>
</dbReference>
<dbReference type="InParanoid" id="D8LJ30"/>
<sequence length="163" mass="17115">MAWVFHDRFFLVLAESMYHTSFAPFLTSVLSFPTGTVGFLLSFMGMVAALTNAFLVGALTKRFGERPLLASSLVVLAGGWVMWSTISGSLPAIVVSLTLAGVGGNVFQTVNKDSVAQHAPPELVGTVMGMSGFAESARGGDDAGGEKGPGLHNRGSRSYTKIK</sequence>
<reference evidence="3 4" key="1">
    <citation type="journal article" date="2010" name="Nature">
        <title>The Ectocarpus genome and the independent evolution of multicellularity in brown algae.</title>
        <authorList>
            <person name="Cock J.M."/>
            <person name="Sterck L."/>
            <person name="Rouze P."/>
            <person name="Scornet D."/>
            <person name="Allen A.E."/>
            <person name="Amoutzias G."/>
            <person name="Anthouard V."/>
            <person name="Artiguenave F."/>
            <person name="Aury J.M."/>
            <person name="Badger J.H."/>
            <person name="Beszteri B."/>
            <person name="Billiau K."/>
            <person name="Bonnet E."/>
            <person name="Bothwell J.H."/>
            <person name="Bowler C."/>
            <person name="Boyen C."/>
            <person name="Brownlee C."/>
            <person name="Carrano C.J."/>
            <person name="Charrier B."/>
            <person name="Cho G.Y."/>
            <person name="Coelho S.M."/>
            <person name="Collen J."/>
            <person name="Corre E."/>
            <person name="Da Silva C."/>
            <person name="Delage L."/>
            <person name="Delaroque N."/>
            <person name="Dittami S.M."/>
            <person name="Doulbeau S."/>
            <person name="Elias M."/>
            <person name="Farnham G."/>
            <person name="Gachon C.M."/>
            <person name="Gschloessl B."/>
            <person name="Heesch S."/>
            <person name="Jabbari K."/>
            <person name="Jubin C."/>
            <person name="Kawai H."/>
            <person name="Kimura K."/>
            <person name="Kloareg B."/>
            <person name="Kupper F.C."/>
            <person name="Lang D."/>
            <person name="Le Bail A."/>
            <person name="Leblanc C."/>
            <person name="Lerouge P."/>
            <person name="Lohr M."/>
            <person name="Lopez P.J."/>
            <person name="Martens C."/>
            <person name="Maumus F."/>
            <person name="Michel G."/>
            <person name="Miranda-Saavedra D."/>
            <person name="Morales J."/>
            <person name="Moreau H."/>
            <person name="Motomura T."/>
            <person name="Nagasato C."/>
            <person name="Napoli C.A."/>
            <person name="Nelson D.R."/>
            <person name="Nyvall-Collen P."/>
            <person name="Peters A.F."/>
            <person name="Pommier C."/>
            <person name="Potin P."/>
            <person name="Poulain J."/>
            <person name="Quesneville H."/>
            <person name="Read B."/>
            <person name="Rensing S.A."/>
            <person name="Ritter A."/>
            <person name="Rousvoal S."/>
            <person name="Samanta M."/>
            <person name="Samson G."/>
            <person name="Schroeder D.C."/>
            <person name="Segurens B."/>
            <person name="Strittmatter M."/>
            <person name="Tonon T."/>
            <person name="Tregear J.W."/>
            <person name="Valentin K."/>
            <person name="von Dassow P."/>
            <person name="Yamagishi T."/>
            <person name="Van de Peer Y."/>
            <person name="Wincker P."/>
        </authorList>
    </citation>
    <scope>NUCLEOTIDE SEQUENCE [LARGE SCALE GENOMIC DNA]</scope>
    <source>
        <strain evidence="4">Ec32 / CCAP1310/4</strain>
    </source>
</reference>
<feature type="region of interest" description="Disordered" evidence="1">
    <location>
        <begin position="136"/>
        <end position="163"/>
    </location>
</feature>
<dbReference type="SUPFAM" id="SSF103473">
    <property type="entry name" value="MFS general substrate transporter"/>
    <property type="match status" value="1"/>
</dbReference>
<keyword evidence="4" id="KW-1185">Reference proteome</keyword>
<feature type="transmembrane region" description="Helical" evidence="2">
    <location>
        <begin position="37"/>
        <end position="60"/>
    </location>
</feature>
<dbReference type="AlphaFoldDB" id="D8LJ30"/>
<dbReference type="EMBL" id="FN648420">
    <property type="protein sequence ID" value="CBN76914.1"/>
    <property type="molecule type" value="Genomic_DNA"/>
</dbReference>
<dbReference type="EMBL" id="FN649740">
    <property type="protein sequence ID" value="CBN76914.1"/>
    <property type="molecule type" value="Genomic_DNA"/>
</dbReference>
<evidence type="ECO:0008006" key="5">
    <source>
        <dbReference type="Google" id="ProtNLM"/>
    </source>
</evidence>
<evidence type="ECO:0000313" key="4">
    <source>
        <dbReference type="Proteomes" id="UP000002630"/>
    </source>
</evidence>
<dbReference type="Proteomes" id="UP000002630">
    <property type="component" value="Linkage Group LG15"/>
</dbReference>
<dbReference type="GO" id="GO:0022857">
    <property type="term" value="F:transmembrane transporter activity"/>
    <property type="evidence" value="ECO:0007669"/>
    <property type="project" value="InterPro"/>
</dbReference>